<dbReference type="InterPro" id="IPR026444">
    <property type="entry name" value="Secre_tail"/>
</dbReference>
<dbReference type="SMART" id="SM00560">
    <property type="entry name" value="LamGL"/>
    <property type="match status" value="1"/>
</dbReference>
<evidence type="ECO:0000256" key="2">
    <source>
        <dbReference type="ARBA" id="ARBA00023157"/>
    </source>
</evidence>
<dbReference type="Proteomes" id="UP000248840">
    <property type="component" value="Unassembled WGS sequence"/>
</dbReference>
<gene>
    <name evidence="4" type="ORF">CLV55_10270</name>
</gene>
<sequence length="345" mass="38167">MNNKKLLLLILGIGLFSQMIFSQVPSYVPTNGLVGYWPFSGNANDQSGNGNNGTVNGATLTIDRFGNSNNAYEFNMNYIKVNNSSLYNLSDNLSINVWYKISDSMGSITLNTVFVSKHQSSSLNSSYSLYNENNCGPTVYQTDVDGNINYIRNSAFCDTSSWHMLTLSFNKPNMIMYLDGIYYSTITANSIKQTILPLVFGGTNNSSNPDDIVGRMKGKLDDIGIWNRALTQQEITNLYYSENTCQSLVINTGVLSFNPPTYNNTITIYPNPANDHITIDCGNLSNVSGWTIKIVNTLGQEVFGGAMNTQQYVVPLNSWGGQGVYFVKVYDASNNLLNIKKIILQ</sequence>
<keyword evidence="5" id="KW-1185">Reference proteome</keyword>
<keyword evidence="2" id="KW-1015">Disulfide bond</keyword>
<comment type="caution">
    <text evidence="4">The sequence shown here is derived from an EMBL/GenBank/DDBJ whole genome shotgun (WGS) entry which is preliminary data.</text>
</comment>
<dbReference type="InterPro" id="IPR013320">
    <property type="entry name" value="ConA-like_dom_sf"/>
</dbReference>
<dbReference type="Gene3D" id="2.60.120.200">
    <property type="match status" value="1"/>
</dbReference>
<reference evidence="4 5" key="1">
    <citation type="submission" date="2018-06" db="EMBL/GenBank/DDBJ databases">
        <title>Genomic Encyclopedia of Archaeal and Bacterial Type Strains, Phase II (KMG-II): from individual species to whole genera.</title>
        <authorList>
            <person name="Goeker M."/>
        </authorList>
    </citation>
    <scope>NUCLEOTIDE SEQUENCE [LARGE SCALE GENOMIC DNA]</scope>
    <source>
        <strain evidence="4 5">DSM 25663</strain>
    </source>
</reference>
<dbReference type="NCBIfam" id="TIGR04183">
    <property type="entry name" value="Por_Secre_tail"/>
    <property type="match status" value="1"/>
</dbReference>
<dbReference type="GO" id="GO:0004553">
    <property type="term" value="F:hydrolase activity, hydrolyzing O-glycosyl compounds"/>
    <property type="evidence" value="ECO:0007669"/>
    <property type="project" value="UniProtKB-ARBA"/>
</dbReference>
<proteinExistence type="predicted"/>
<organism evidence="4 5">
    <name type="scientific">Flavobacterium aciduliphilum</name>
    <dbReference type="NCBI Taxonomy" id="1101402"/>
    <lineage>
        <taxon>Bacteria</taxon>
        <taxon>Pseudomonadati</taxon>
        <taxon>Bacteroidota</taxon>
        <taxon>Flavobacteriia</taxon>
        <taxon>Flavobacteriales</taxon>
        <taxon>Flavobacteriaceae</taxon>
        <taxon>Flavobacterium</taxon>
    </lineage>
</organism>
<feature type="domain" description="LamG-like jellyroll fold" evidence="3">
    <location>
        <begin position="91"/>
        <end position="233"/>
    </location>
</feature>
<dbReference type="RefSeq" id="WP_112112292.1">
    <property type="nucleotide sequence ID" value="NZ_QLSZ01000002.1"/>
</dbReference>
<dbReference type="AlphaFoldDB" id="A0A328YPQ6"/>
<dbReference type="OrthoDB" id="1081439at2"/>
<dbReference type="Pfam" id="PF13385">
    <property type="entry name" value="Laminin_G_3"/>
    <property type="match status" value="1"/>
</dbReference>
<protein>
    <submittedName>
        <fullName evidence="4">Putative secreted protein (Por secretion system target)</fullName>
    </submittedName>
</protein>
<evidence type="ECO:0000313" key="5">
    <source>
        <dbReference type="Proteomes" id="UP000248840"/>
    </source>
</evidence>
<evidence type="ECO:0000259" key="3">
    <source>
        <dbReference type="SMART" id="SM00560"/>
    </source>
</evidence>
<dbReference type="InterPro" id="IPR006558">
    <property type="entry name" value="LamG-like"/>
</dbReference>
<accession>A0A328YPQ6</accession>
<keyword evidence="1" id="KW-0732">Signal</keyword>
<evidence type="ECO:0000256" key="1">
    <source>
        <dbReference type="ARBA" id="ARBA00022729"/>
    </source>
</evidence>
<dbReference type="SUPFAM" id="SSF49899">
    <property type="entry name" value="Concanavalin A-like lectins/glucanases"/>
    <property type="match status" value="1"/>
</dbReference>
<name>A0A328YPQ6_9FLAO</name>
<dbReference type="Pfam" id="PF18962">
    <property type="entry name" value="Por_Secre_tail"/>
    <property type="match status" value="1"/>
</dbReference>
<evidence type="ECO:0000313" key="4">
    <source>
        <dbReference type="EMBL" id="RAR74142.1"/>
    </source>
</evidence>
<dbReference type="GO" id="GO:0005975">
    <property type="term" value="P:carbohydrate metabolic process"/>
    <property type="evidence" value="ECO:0007669"/>
    <property type="project" value="UniProtKB-ARBA"/>
</dbReference>
<dbReference type="EMBL" id="QLSZ01000002">
    <property type="protein sequence ID" value="RAR74142.1"/>
    <property type="molecule type" value="Genomic_DNA"/>
</dbReference>